<evidence type="ECO:0000256" key="6">
    <source>
        <dbReference type="ARBA" id="ARBA00022989"/>
    </source>
</evidence>
<keyword evidence="5" id="KW-0677">Repeat</keyword>
<keyword evidence="9" id="KW-0732">Signal</keyword>
<reference evidence="11 12" key="1">
    <citation type="submission" date="2019-04" db="EMBL/GenBank/DDBJ databases">
        <title>Geobacter oryzae sp. nov., ferric-reducing bacteria isolated from paddy soil.</title>
        <authorList>
            <person name="Xu Z."/>
            <person name="Masuda Y."/>
            <person name="Itoh H."/>
            <person name="Senoo K."/>
        </authorList>
    </citation>
    <scope>NUCLEOTIDE SEQUENCE [LARGE SCALE GENOMIC DNA]</scope>
    <source>
        <strain evidence="11 12">Red111</strain>
    </source>
</reference>
<dbReference type="CDD" id="cd09110">
    <property type="entry name" value="PLDc_CLS_1"/>
    <property type="match status" value="1"/>
</dbReference>
<dbReference type="EMBL" id="SRSC01000003">
    <property type="protein sequence ID" value="TGU71745.1"/>
    <property type="molecule type" value="Genomic_DNA"/>
</dbReference>
<comment type="subcellular location">
    <subcellularLocation>
        <location evidence="1">Cell membrane</location>
    </subcellularLocation>
</comment>
<organism evidence="11 12">
    <name type="scientific">Geomonas terrae</name>
    <dbReference type="NCBI Taxonomy" id="2562681"/>
    <lineage>
        <taxon>Bacteria</taxon>
        <taxon>Pseudomonadati</taxon>
        <taxon>Thermodesulfobacteriota</taxon>
        <taxon>Desulfuromonadia</taxon>
        <taxon>Geobacterales</taxon>
        <taxon>Geobacteraceae</taxon>
        <taxon>Geomonas</taxon>
    </lineage>
</organism>
<comment type="caution">
    <text evidence="11">The sequence shown here is derived from an EMBL/GenBank/DDBJ whole genome shotgun (WGS) entry which is preliminary data.</text>
</comment>
<name>A0A4S1CE14_9BACT</name>
<feature type="domain" description="PLD phosphodiesterase" evidence="10">
    <location>
        <begin position="189"/>
        <end position="216"/>
    </location>
</feature>
<keyword evidence="12" id="KW-1185">Reference proteome</keyword>
<evidence type="ECO:0000259" key="10">
    <source>
        <dbReference type="PROSITE" id="PS50035"/>
    </source>
</evidence>
<evidence type="ECO:0000256" key="4">
    <source>
        <dbReference type="ARBA" id="ARBA00022692"/>
    </source>
</evidence>
<dbReference type="SMART" id="SM00155">
    <property type="entry name" value="PLDc"/>
    <property type="match status" value="2"/>
</dbReference>
<proteinExistence type="predicted"/>
<dbReference type="PROSITE" id="PS50035">
    <property type="entry name" value="PLD"/>
    <property type="match status" value="2"/>
</dbReference>
<keyword evidence="3" id="KW-0808">Transferase</keyword>
<dbReference type="GO" id="GO:0005886">
    <property type="term" value="C:plasma membrane"/>
    <property type="evidence" value="ECO:0007669"/>
    <property type="project" value="UniProtKB-SubCell"/>
</dbReference>
<evidence type="ECO:0000313" key="11">
    <source>
        <dbReference type="EMBL" id="TGU71745.1"/>
    </source>
</evidence>
<dbReference type="SUPFAM" id="SSF56024">
    <property type="entry name" value="Phospholipase D/nuclease"/>
    <property type="match status" value="2"/>
</dbReference>
<dbReference type="AlphaFoldDB" id="A0A4S1CE14"/>
<dbReference type="Gene3D" id="3.30.870.10">
    <property type="entry name" value="Endonuclease Chain A"/>
    <property type="match status" value="2"/>
</dbReference>
<keyword evidence="6" id="KW-1133">Transmembrane helix</keyword>
<evidence type="ECO:0000256" key="3">
    <source>
        <dbReference type="ARBA" id="ARBA00022679"/>
    </source>
</evidence>
<keyword evidence="4" id="KW-0812">Transmembrane</keyword>
<dbReference type="PROSITE" id="PS51257">
    <property type="entry name" value="PROKAR_LIPOPROTEIN"/>
    <property type="match status" value="1"/>
</dbReference>
<evidence type="ECO:0000256" key="5">
    <source>
        <dbReference type="ARBA" id="ARBA00022737"/>
    </source>
</evidence>
<evidence type="ECO:0000313" key="12">
    <source>
        <dbReference type="Proteomes" id="UP000306416"/>
    </source>
</evidence>
<evidence type="ECO:0000256" key="7">
    <source>
        <dbReference type="ARBA" id="ARBA00023136"/>
    </source>
</evidence>
<accession>A0A4S1CE14</accession>
<evidence type="ECO:0000256" key="1">
    <source>
        <dbReference type="ARBA" id="ARBA00004236"/>
    </source>
</evidence>
<dbReference type="Proteomes" id="UP000306416">
    <property type="component" value="Unassembled WGS sequence"/>
</dbReference>
<dbReference type="NCBIfam" id="TIGR04265">
    <property type="entry name" value="bac_cardiolipin"/>
    <property type="match status" value="1"/>
</dbReference>
<dbReference type="GO" id="GO:0032049">
    <property type="term" value="P:cardiolipin biosynthetic process"/>
    <property type="evidence" value="ECO:0007669"/>
    <property type="project" value="UniProtKB-UniRule"/>
</dbReference>
<keyword evidence="7" id="KW-0472">Membrane</keyword>
<evidence type="ECO:0000256" key="8">
    <source>
        <dbReference type="NCBIfam" id="TIGR04265"/>
    </source>
</evidence>
<dbReference type="PANTHER" id="PTHR21248">
    <property type="entry name" value="CARDIOLIPIN SYNTHASE"/>
    <property type="match status" value="1"/>
</dbReference>
<protein>
    <recommendedName>
        <fullName evidence="8">Cardiolipin synthase</fullName>
        <ecNumber evidence="8">2.7.8.-</ecNumber>
    </recommendedName>
</protein>
<dbReference type="InterPro" id="IPR001736">
    <property type="entry name" value="PLipase_D/transphosphatidylase"/>
</dbReference>
<dbReference type="InterPro" id="IPR025202">
    <property type="entry name" value="PLD-like_dom"/>
</dbReference>
<feature type="domain" description="PLD phosphodiesterase" evidence="10">
    <location>
        <begin position="371"/>
        <end position="398"/>
    </location>
</feature>
<evidence type="ECO:0000256" key="2">
    <source>
        <dbReference type="ARBA" id="ARBA00022475"/>
    </source>
</evidence>
<gene>
    <name evidence="11" type="primary">cls</name>
    <name evidence="11" type="ORF">E4633_13565</name>
</gene>
<evidence type="ECO:0000256" key="9">
    <source>
        <dbReference type="SAM" id="SignalP"/>
    </source>
</evidence>
<dbReference type="CDD" id="cd09159">
    <property type="entry name" value="PLDc_ybhO_like_2"/>
    <property type="match status" value="1"/>
</dbReference>
<feature type="signal peptide" evidence="9">
    <location>
        <begin position="1"/>
        <end position="16"/>
    </location>
</feature>
<dbReference type="Pfam" id="PF13091">
    <property type="entry name" value="PLDc_2"/>
    <property type="match status" value="2"/>
</dbReference>
<dbReference type="GO" id="GO:0008808">
    <property type="term" value="F:cardiolipin synthase activity"/>
    <property type="evidence" value="ECO:0007669"/>
    <property type="project" value="UniProtKB-UniRule"/>
</dbReference>
<keyword evidence="2" id="KW-1003">Cell membrane</keyword>
<dbReference type="PANTHER" id="PTHR21248:SF22">
    <property type="entry name" value="PHOSPHOLIPASE D"/>
    <property type="match status" value="1"/>
</dbReference>
<feature type="chain" id="PRO_5020194101" description="Cardiolipin synthase" evidence="9">
    <location>
        <begin position="17"/>
        <end position="458"/>
    </location>
</feature>
<sequence>MRLPVSLVLIVSFGLAAGCATLPKASEVIDKVQSDGTPPRISSIAGVLSPKQSRTIMDRLKASAGPTEVLERQIAVNEEVSGSPLIKGNKVRLLVDGPATFAAMFKAIKSARHTVNMETFIFKDDETGHKLADLLIWKRQEGVRVNLMYDSVGSMSTSASFFKRLRDKGVNVVEFNPINPLKASKKWRLALRDHRKLLVVDGKIAITGGVNISQVYSSKFVGEGEDTTKIPWRDTDILIEGPAVAELQKVFLHAWTMQKGPVLNDRDYFPVQKEYGNNLVQVVKSSPGEAGRTTFIMYVSAVAFAEKSIHLTISYFVPDRQMIKALCDAAQNGVDVRIILPKTSDQNLALYAGRYYYDELLESGVKLYQRRNAILHAKTAVIDGVWATVGSTNLDFLSFSQNFEINTVILGGDFGAKMENMFTKDLAESDPIKNEEWEKRPWSSRIREWFSHLFSHML</sequence>
<dbReference type="InterPro" id="IPR022924">
    <property type="entry name" value="Cardiolipin_synthase"/>
</dbReference>
<dbReference type="EC" id="2.7.8.-" evidence="8"/>